<keyword evidence="2" id="KW-0560">Oxidoreductase</keyword>
<keyword evidence="2" id="KW-0575">Peroxidase</keyword>
<evidence type="ECO:0000259" key="1">
    <source>
        <dbReference type="Pfam" id="PF02627"/>
    </source>
</evidence>
<proteinExistence type="predicted"/>
<reference evidence="2 3" key="1">
    <citation type="submission" date="2009-07" db="EMBL/GenBank/DDBJ databases">
        <authorList>
            <person name="Madupu R."/>
            <person name="Sebastian Y."/>
            <person name="Durkin A.S."/>
            <person name="Torralba M."/>
            <person name="Methe B."/>
            <person name="Sutton G.G."/>
            <person name="Strausberg R.L."/>
            <person name="Nelson K.E."/>
        </authorList>
    </citation>
    <scope>NUCLEOTIDE SEQUENCE [LARGE SCALE GENOMIC DNA]</scope>
    <source>
        <strain evidence="2 3">RM3268</strain>
    </source>
</reference>
<dbReference type="Gene3D" id="1.20.1290.10">
    <property type="entry name" value="AhpD-like"/>
    <property type="match status" value="1"/>
</dbReference>
<dbReference type="AlphaFoldDB" id="C8PDW2"/>
<feature type="domain" description="Carboxymuconolactone decarboxylase-like" evidence="1">
    <location>
        <begin position="5"/>
        <end position="70"/>
    </location>
</feature>
<sequence length="219" mass="23340">MVNFNELPHAAKLNGALSDKQLALVSVAAYAAAGDADKLKGALQNALKAGLSVSQIREALSHQSAYIGFPMGLNGLIVFNNLVKEREAAGIKDEAGKDASPVAADSDFYALGEQTQKYIFGSDYSGTVLFDAPAADHGLKAYLFGYLFSRDNLGFLEREIITVSTLAALNGVNMQLKSHLIGARNLGVTGEQFERIFKILGECVGEAKAQNARDVLKSL</sequence>
<dbReference type="SUPFAM" id="SSF69118">
    <property type="entry name" value="AhpD-like"/>
    <property type="match status" value="1"/>
</dbReference>
<keyword evidence="3" id="KW-1185">Reference proteome</keyword>
<feature type="domain" description="Carboxymuconolactone decarboxylase-like" evidence="1">
    <location>
        <begin position="133"/>
        <end position="217"/>
    </location>
</feature>
<dbReference type="Pfam" id="PF02627">
    <property type="entry name" value="CMD"/>
    <property type="match status" value="2"/>
</dbReference>
<evidence type="ECO:0000313" key="2">
    <source>
        <dbReference type="EMBL" id="EEV19034.1"/>
    </source>
</evidence>
<gene>
    <name evidence="2" type="ORF">CAMGR0001_0668</name>
</gene>
<organism evidence="2 3">
    <name type="scientific">Campylobacter gracilis RM3268</name>
    <dbReference type="NCBI Taxonomy" id="553220"/>
    <lineage>
        <taxon>Bacteria</taxon>
        <taxon>Pseudomonadati</taxon>
        <taxon>Campylobacterota</taxon>
        <taxon>Epsilonproteobacteria</taxon>
        <taxon>Campylobacterales</taxon>
        <taxon>Campylobacteraceae</taxon>
        <taxon>Campylobacter</taxon>
    </lineage>
</organism>
<dbReference type="eggNOG" id="COG0599">
    <property type="taxonomic scope" value="Bacteria"/>
</dbReference>
<dbReference type="EMBL" id="ACYG01000004">
    <property type="protein sequence ID" value="EEV19034.1"/>
    <property type="molecule type" value="Genomic_DNA"/>
</dbReference>
<evidence type="ECO:0000313" key="3">
    <source>
        <dbReference type="Proteomes" id="UP000005709"/>
    </source>
</evidence>
<comment type="caution">
    <text evidence="2">The sequence shown here is derived from an EMBL/GenBank/DDBJ whole genome shotgun (WGS) entry which is preliminary data.</text>
</comment>
<dbReference type="InterPro" id="IPR029032">
    <property type="entry name" value="AhpD-like"/>
</dbReference>
<accession>C8PDW2</accession>
<dbReference type="RefSeq" id="WP_005869040.1">
    <property type="nucleotide sequence ID" value="NZ_ACYG01000004.1"/>
</dbReference>
<dbReference type="InterPro" id="IPR003779">
    <property type="entry name" value="CMD-like"/>
</dbReference>
<dbReference type="OrthoDB" id="9793083at2"/>
<protein>
    <submittedName>
        <fullName evidence="2">Alkylhydroperoxidase AhpD family core domain protein</fullName>
    </submittedName>
</protein>
<dbReference type="PANTHER" id="PTHR33570:SF2">
    <property type="entry name" value="CARBOXYMUCONOLACTONE DECARBOXYLASE-LIKE DOMAIN-CONTAINING PROTEIN"/>
    <property type="match status" value="1"/>
</dbReference>
<dbReference type="GO" id="GO:0051920">
    <property type="term" value="F:peroxiredoxin activity"/>
    <property type="evidence" value="ECO:0007669"/>
    <property type="project" value="InterPro"/>
</dbReference>
<dbReference type="PANTHER" id="PTHR33570">
    <property type="entry name" value="4-CARBOXYMUCONOLACTONE DECARBOXYLASE FAMILY PROTEIN"/>
    <property type="match status" value="1"/>
</dbReference>
<dbReference type="STRING" id="824.CGRAC_0156"/>
<dbReference type="Proteomes" id="UP000005709">
    <property type="component" value="Unassembled WGS sequence"/>
</dbReference>
<name>C8PDW2_9BACT</name>
<dbReference type="InterPro" id="IPR052512">
    <property type="entry name" value="4CMD/NDH-1_regulator"/>
</dbReference>